<dbReference type="EMBL" id="JAWWNJ010000041">
    <property type="protein sequence ID" value="KAK7020334.1"/>
    <property type="molecule type" value="Genomic_DNA"/>
</dbReference>
<reference evidence="2 3" key="1">
    <citation type="journal article" date="2024" name="J Genomics">
        <title>Draft genome sequencing and assembly of Favolaschia claudopus CIRM-BRFM 2984 isolated from oak limbs.</title>
        <authorList>
            <person name="Navarro D."/>
            <person name="Drula E."/>
            <person name="Chaduli D."/>
            <person name="Cazenave R."/>
            <person name="Ahrendt S."/>
            <person name="Wang J."/>
            <person name="Lipzen A."/>
            <person name="Daum C."/>
            <person name="Barry K."/>
            <person name="Grigoriev I.V."/>
            <person name="Favel A."/>
            <person name="Rosso M.N."/>
            <person name="Martin F."/>
        </authorList>
    </citation>
    <scope>NUCLEOTIDE SEQUENCE [LARGE SCALE GENOMIC DNA]</scope>
    <source>
        <strain evidence="2 3">CIRM-BRFM 2984</strain>
    </source>
</reference>
<proteinExistence type="predicted"/>
<accession>A0AAW0B2H0</accession>
<feature type="region of interest" description="Disordered" evidence="1">
    <location>
        <begin position="157"/>
        <end position="204"/>
    </location>
</feature>
<keyword evidence="3" id="KW-1185">Reference proteome</keyword>
<name>A0AAW0B2H0_9AGAR</name>
<dbReference type="Proteomes" id="UP001362999">
    <property type="component" value="Unassembled WGS sequence"/>
</dbReference>
<comment type="caution">
    <text evidence="2">The sequence shown here is derived from an EMBL/GenBank/DDBJ whole genome shotgun (WGS) entry which is preliminary data.</text>
</comment>
<feature type="compositionally biased region" description="Basic and acidic residues" evidence="1">
    <location>
        <begin position="160"/>
        <end position="180"/>
    </location>
</feature>
<gene>
    <name evidence="2" type="ORF">R3P38DRAFT_3197654</name>
</gene>
<dbReference type="AlphaFoldDB" id="A0AAW0B2H0"/>
<evidence type="ECO:0000313" key="2">
    <source>
        <dbReference type="EMBL" id="KAK7020334.1"/>
    </source>
</evidence>
<sequence>MLVKKQRRTKIDARISGAGIAWDDPSESKAIPPIDVFNSDERPPAHASQLISSQLIPYPTPSATFFVIQSNPRQNSNSIHATNASPTTATLAHTALAEMGKTSSRRSVVHMHIRKAKGRGNLQSQKVEQRLFRPCLDLTVPTAWVWLRKAQSLGAGNPAIRERNGEAKRPPVANERDRQADSMPHTDPTTGIRTCTGKKTNRSARAAADTKLGPLPLTSCGTIPHYLAASAAKRLPAPWWLPTFPCGRRRVRDTAMRTDRLGAAKPIHQRHARL</sequence>
<protein>
    <submittedName>
        <fullName evidence="2">Uncharacterized protein</fullName>
    </submittedName>
</protein>
<evidence type="ECO:0000313" key="3">
    <source>
        <dbReference type="Proteomes" id="UP001362999"/>
    </source>
</evidence>
<evidence type="ECO:0000256" key="1">
    <source>
        <dbReference type="SAM" id="MobiDB-lite"/>
    </source>
</evidence>
<organism evidence="2 3">
    <name type="scientific">Favolaschia claudopus</name>
    <dbReference type="NCBI Taxonomy" id="2862362"/>
    <lineage>
        <taxon>Eukaryota</taxon>
        <taxon>Fungi</taxon>
        <taxon>Dikarya</taxon>
        <taxon>Basidiomycota</taxon>
        <taxon>Agaricomycotina</taxon>
        <taxon>Agaricomycetes</taxon>
        <taxon>Agaricomycetidae</taxon>
        <taxon>Agaricales</taxon>
        <taxon>Marasmiineae</taxon>
        <taxon>Mycenaceae</taxon>
        <taxon>Favolaschia</taxon>
    </lineage>
</organism>